<evidence type="ECO:0000313" key="1">
    <source>
        <dbReference type="EMBL" id="EFV03729.1"/>
    </source>
</evidence>
<protein>
    <submittedName>
        <fullName evidence="1">Uncharacterized protein</fullName>
    </submittedName>
</protein>
<evidence type="ECO:0000313" key="2">
    <source>
        <dbReference type="Proteomes" id="UP000003874"/>
    </source>
</evidence>
<reference evidence="1 2" key="1">
    <citation type="submission" date="2010-12" db="EMBL/GenBank/DDBJ databases">
        <authorList>
            <person name="Muzny D."/>
            <person name="Qin X."/>
            <person name="Deng J."/>
            <person name="Jiang H."/>
            <person name="Liu Y."/>
            <person name="Qu J."/>
            <person name="Song X.-Z."/>
            <person name="Zhang L."/>
            <person name="Thornton R."/>
            <person name="Coyle M."/>
            <person name="Francisco L."/>
            <person name="Jackson L."/>
            <person name="Javaid M."/>
            <person name="Korchina V."/>
            <person name="Kovar C."/>
            <person name="Mata R."/>
            <person name="Mathew T."/>
            <person name="Ngo R."/>
            <person name="Nguyen L."/>
            <person name="Nguyen N."/>
            <person name="Okwuonu G."/>
            <person name="Ongeri F."/>
            <person name="Pham C."/>
            <person name="Simmons D."/>
            <person name="Wilczek-Boney K."/>
            <person name="Hale W."/>
            <person name="Jakkamsetti A."/>
            <person name="Pham P."/>
            <person name="Ruth R."/>
            <person name="San Lucas F."/>
            <person name="Warren J."/>
            <person name="Zhang J."/>
            <person name="Zhao Z."/>
            <person name="Zhou C."/>
            <person name="Zhu D."/>
            <person name="Lee S."/>
            <person name="Bess C."/>
            <person name="Blankenburg K."/>
            <person name="Forbes L."/>
            <person name="Fu Q."/>
            <person name="Gubbala S."/>
            <person name="Hirani K."/>
            <person name="Jayaseelan J.C."/>
            <person name="Lara F."/>
            <person name="Munidasa M."/>
            <person name="Palculict T."/>
            <person name="Patil S."/>
            <person name="Pu L.-L."/>
            <person name="Saada N."/>
            <person name="Tang L."/>
            <person name="Weissenberger G."/>
            <person name="Zhu Y."/>
            <person name="Hemphill L."/>
            <person name="Shang Y."/>
            <person name="Youmans B."/>
            <person name="Ayvaz T."/>
            <person name="Ross M."/>
            <person name="Santibanez J."/>
            <person name="Aqrawi P."/>
            <person name="Gross S."/>
            <person name="Joshi V."/>
            <person name="Fowler G."/>
            <person name="Nazareth L."/>
            <person name="Reid J."/>
            <person name="Worley K."/>
            <person name="Petrosino J."/>
            <person name="Highlander S."/>
            <person name="Gibbs R."/>
        </authorList>
    </citation>
    <scope>NUCLEOTIDE SEQUENCE [LARGE SCALE GENOMIC DNA]</scope>
    <source>
        <strain evidence="1 2">DSM 15606</strain>
    </source>
</reference>
<accession>E6MRJ7</accession>
<dbReference type="EMBL" id="AEQO01000167">
    <property type="protein sequence ID" value="EFV03729.1"/>
    <property type="molecule type" value="Genomic_DNA"/>
</dbReference>
<keyword evidence="2" id="KW-1185">Reference proteome</keyword>
<comment type="caution">
    <text evidence="1">The sequence shown here is derived from an EMBL/GenBank/DDBJ whole genome shotgun (WGS) entry which is preliminary data.</text>
</comment>
<organism evidence="1 2">
    <name type="scientific">Segatella salivae DSM 15606</name>
    <dbReference type="NCBI Taxonomy" id="888832"/>
    <lineage>
        <taxon>Bacteria</taxon>
        <taxon>Pseudomonadati</taxon>
        <taxon>Bacteroidota</taxon>
        <taxon>Bacteroidia</taxon>
        <taxon>Bacteroidales</taxon>
        <taxon>Prevotellaceae</taxon>
        <taxon>Segatella</taxon>
    </lineage>
</organism>
<sequence length="73" mass="8490">MDVFGNINALMVQLGTSCSFDSPGLARNEPTPGNRNKFHLPTLTFKEELQYTRYTLCFYEKNMYICTKQFIKI</sequence>
<proteinExistence type="predicted"/>
<dbReference type="AlphaFoldDB" id="E6MRJ7"/>
<dbReference type="HOGENOM" id="CLU_2701742_0_0_10"/>
<gene>
    <name evidence="1" type="ORF">HMPREF9420_2098</name>
</gene>
<dbReference type="STRING" id="888832.HMPREF9420_2098"/>
<name>E6MRJ7_9BACT</name>
<dbReference type="Proteomes" id="UP000003874">
    <property type="component" value="Unassembled WGS sequence"/>
</dbReference>